<dbReference type="Gene3D" id="1.10.150.120">
    <property type="entry name" value="[2Fe-2S]-binding domain"/>
    <property type="match status" value="1"/>
</dbReference>
<dbReference type="InterPro" id="IPR002888">
    <property type="entry name" value="2Fe-2S-bd"/>
</dbReference>
<dbReference type="CDD" id="cd00207">
    <property type="entry name" value="fer2"/>
    <property type="match status" value="1"/>
</dbReference>
<reference evidence="7 8" key="1">
    <citation type="submission" date="2016-10" db="EMBL/GenBank/DDBJ databases">
        <authorList>
            <person name="Varghese N."/>
            <person name="Submissions S."/>
        </authorList>
    </citation>
    <scope>NUCLEOTIDE SEQUENCE [LARGE SCALE GENOMIC DNA]</scope>
    <source>
        <strain evidence="7 8">DSM 13796</strain>
    </source>
</reference>
<dbReference type="InterPro" id="IPR012675">
    <property type="entry name" value="Beta-grasp_dom_sf"/>
</dbReference>
<keyword evidence="4" id="KW-0408">Iron</keyword>
<dbReference type="InterPro" id="IPR036884">
    <property type="entry name" value="2Fe-2S-bd_dom_sf"/>
</dbReference>
<gene>
    <name evidence="7" type="ORF">SAMN02745910_01630</name>
</gene>
<dbReference type="Proteomes" id="UP000182762">
    <property type="component" value="Unassembled WGS sequence"/>
</dbReference>
<name>A0A1I5YWV3_9BACI</name>
<feature type="domain" description="2Fe-2S ferredoxin-type" evidence="6">
    <location>
        <begin position="18"/>
        <end position="94"/>
    </location>
</feature>
<evidence type="ECO:0000313" key="8">
    <source>
        <dbReference type="Proteomes" id="UP000182762"/>
    </source>
</evidence>
<evidence type="ECO:0000256" key="5">
    <source>
        <dbReference type="ARBA" id="ARBA00023014"/>
    </source>
</evidence>
<dbReference type="Gene3D" id="3.10.20.30">
    <property type="match status" value="1"/>
</dbReference>
<dbReference type="PROSITE" id="PS51085">
    <property type="entry name" value="2FE2S_FER_2"/>
    <property type="match status" value="1"/>
</dbReference>
<protein>
    <submittedName>
        <fullName evidence="7">Carbon-monoxide dehydrogenase small subunit</fullName>
    </submittedName>
</protein>
<comment type="caution">
    <text evidence="7">The sequence shown here is derived from an EMBL/GenBank/DDBJ whole genome shotgun (WGS) entry which is preliminary data.</text>
</comment>
<dbReference type="InterPro" id="IPR051452">
    <property type="entry name" value="Diverse_Oxidoreductases"/>
</dbReference>
<keyword evidence="2" id="KW-0479">Metal-binding</keyword>
<keyword evidence="5" id="KW-0411">Iron-sulfur</keyword>
<dbReference type="PANTHER" id="PTHR44379">
    <property type="entry name" value="OXIDOREDUCTASE WITH IRON-SULFUR SUBUNIT"/>
    <property type="match status" value="1"/>
</dbReference>
<dbReference type="SUPFAM" id="SSF47741">
    <property type="entry name" value="CO dehydrogenase ISP C-domain like"/>
    <property type="match status" value="1"/>
</dbReference>
<dbReference type="EMBL" id="FOXX01000003">
    <property type="protein sequence ID" value="SFQ48709.1"/>
    <property type="molecule type" value="Genomic_DNA"/>
</dbReference>
<dbReference type="SUPFAM" id="SSF54292">
    <property type="entry name" value="2Fe-2S ferredoxin-like"/>
    <property type="match status" value="1"/>
</dbReference>
<keyword evidence="3" id="KW-0560">Oxidoreductase</keyword>
<accession>A0A1I5YWV3</accession>
<keyword evidence="1" id="KW-0001">2Fe-2S</keyword>
<dbReference type="RefSeq" id="WP_061805151.1">
    <property type="nucleotide sequence ID" value="NZ_FOXX01000003.1"/>
</dbReference>
<organism evidence="7 8">
    <name type="scientific">Priestia endophytica DSM 13796</name>
    <dbReference type="NCBI Taxonomy" id="1121089"/>
    <lineage>
        <taxon>Bacteria</taxon>
        <taxon>Bacillati</taxon>
        <taxon>Bacillota</taxon>
        <taxon>Bacilli</taxon>
        <taxon>Bacillales</taxon>
        <taxon>Bacillaceae</taxon>
        <taxon>Priestia</taxon>
    </lineage>
</organism>
<dbReference type="GeneID" id="93710329"/>
<evidence type="ECO:0000256" key="3">
    <source>
        <dbReference type="ARBA" id="ARBA00023002"/>
    </source>
</evidence>
<dbReference type="PROSITE" id="PS00197">
    <property type="entry name" value="2FE2S_FER_1"/>
    <property type="match status" value="1"/>
</dbReference>
<sequence length="176" mass="19514">MSYEKIEKRNLKEEREKLKLTFSVNGEEFTITVSPTKRLVDILRDDLSLTGTKVSCGIGRCGACLILMDGNLVNSCLLLSYQVQNAHITTIEGLKKGDLDICQKAFLDEGGFQCGYCTSGMIMATKYLFQENENPTDCEIKEGLSGNLCRCTGYGGIYRAVDSIKRTLDSQPKIES</sequence>
<evidence type="ECO:0000256" key="1">
    <source>
        <dbReference type="ARBA" id="ARBA00022714"/>
    </source>
</evidence>
<evidence type="ECO:0000259" key="6">
    <source>
        <dbReference type="PROSITE" id="PS51085"/>
    </source>
</evidence>
<keyword evidence="8" id="KW-1185">Reference proteome</keyword>
<dbReference type="PANTHER" id="PTHR44379:SF7">
    <property type="entry name" value="XANTHINE DEHYDROGENASE SUBUNIT E-RELATED"/>
    <property type="match status" value="1"/>
</dbReference>
<dbReference type="InterPro" id="IPR036010">
    <property type="entry name" value="2Fe-2S_ferredoxin-like_sf"/>
</dbReference>
<evidence type="ECO:0000256" key="4">
    <source>
        <dbReference type="ARBA" id="ARBA00023004"/>
    </source>
</evidence>
<dbReference type="InterPro" id="IPR001041">
    <property type="entry name" value="2Fe-2S_ferredoxin-type"/>
</dbReference>
<dbReference type="Pfam" id="PF00111">
    <property type="entry name" value="Fer2"/>
    <property type="match status" value="1"/>
</dbReference>
<evidence type="ECO:0000313" key="7">
    <source>
        <dbReference type="EMBL" id="SFQ48709.1"/>
    </source>
</evidence>
<dbReference type="Pfam" id="PF01799">
    <property type="entry name" value="Fer2_2"/>
    <property type="match status" value="1"/>
</dbReference>
<dbReference type="InterPro" id="IPR006058">
    <property type="entry name" value="2Fe2S_fd_BS"/>
</dbReference>
<proteinExistence type="predicted"/>
<evidence type="ECO:0000256" key="2">
    <source>
        <dbReference type="ARBA" id="ARBA00022723"/>
    </source>
</evidence>